<sequence length="824" mass="92379">MRKRIVHHSIRFAKFSTWAIGISTVLVVLLVTALMVFPRLAKASIETQLSQLSGVTIQISDPHLGFDFNKGYLTLNIDDLKATEQQIPIATINALKWDIHLSSLFEDVYHLSEIFVNKLTVHSGAIEFNIVEIKQLAMLLNAKEFDFFKSLNIGTTIVKDAEGDKEFEIADMLLTRNKLKITGQNLSFGLWESQSVKVDIDITLPNIPSENTPLIVPILISNDELSINSKVKIFNEKGDDWFEFKGHLGKIQANSFAKYLSPQWLGNSTYDWIKRGFIAGTLQDTKLNIKKNLSKSSAIDTQFSTELKDMVLLFDSDWNPLKQLNASLVSDGKKIKAMVHSAKLNNMTFKNIEAQIADLSQKNLDVEVNGKIDTQSEQLIAFLKHVPLSKEINETLRQFTLSGKMDGKIQLLIPLDERTSILDVDLKLKNNHLSVLDGAVEVKDYNSRFRFRDNKITAAGAGNIRGLPFDIHINPDNRKNDESTFGVELVNSDGFETYISKRFDQSWRVKIESKSVKGNVAIFLNENDIPNVRLLNMQVTTLDAIKGDWKVTPEDFPDMHLSTQEIYIDENVLPNLSVELTSKDNLLTIKDLQFKGVEVGDKALNFHGFWVDGRTRLYAHAKGKGLAEFLKNLKIKEKVTGGEFDFDIRLSCECAPWNMNYQDITGYLDLNVKKGVFTDKDPNLGRILSLLNINSIAKRLKLDVSDVTNKGFTYESIEAQIHLGNATVSIDEFNLESLSSQITLVGQGDIIKKEYDLVAKVAPAVSDAVPVATYLAGGGLLGLSAWLADKALFDGKIIDSIVDEVVEFKYKITGPWDNPTIKKL</sequence>
<feature type="domain" description="YhdP central" evidence="2">
    <location>
        <begin position="504"/>
        <end position="821"/>
    </location>
</feature>
<name>A0AAU6PEV1_9GAMM</name>
<reference evidence="3" key="1">
    <citation type="submission" date="2023-10" db="EMBL/GenBank/DDBJ databases">
        <title>The first scallop-associated chemosynthetic bacterial symbiont.</title>
        <authorList>
            <person name="Lin Y.-T."/>
            <person name="Sun J."/>
            <person name="Ip J.C.-H."/>
            <person name="He X."/>
            <person name="Gao Z.-M."/>
            <person name="Perez M."/>
            <person name="Xu T."/>
            <person name="Qian P.-Y."/>
            <person name="Qiu J.-W."/>
        </authorList>
    </citation>
    <scope>NUCLEOTIDE SEQUENCE</scope>
    <source>
        <strain evidence="3">Gill1</strain>
    </source>
</reference>
<dbReference type="InterPro" id="IPR011836">
    <property type="entry name" value="YhdP"/>
</dbReference>
<keyword evidence="1" id="KW-0812">Transmembrane</keyword>
<protein>
    <recommendedName>
        <fullName evidence="2">YhdP central domain-containing protein</fullName>
    </recommendedName>
</protein>
<gene>
    <name evidence="3" type="ORF">Ctma_0220</name>
</gene>
<feature type="domain" description="YhdP central" evidence="2">
    <location>
        <begin position="218"/>
        <end position="480"/>
    </location>
</feature>
<evidence type="ECO:0000313" key="3">
    <source>
        <dbReference type="EMBL" id="WXT99521.1"/>
    </source>
</evidence>
<proteinExistence type="predicted"/>
<dbReference type="EMBL" id="CP138327">
    <property type="protein sequence ID" value="WXT99521.1"/>
    <property type="molecule type" value="Genomic_DNA"/>
</dbReference>
<keyword evidence="1" id="KW-1133">Transmembrane helix</keyword>
<dbReference type="PANTHER" id="PTHR38690">
    <property type="entry name" value="PROTEASE-RELATED"/>
    <property type="match status" value="1"/>
</dbReference>
<dbReference type="AlphaFoldDB" id="A0AAU6PEV1"/>
<dbReference type="InterPro" id="IPR025263">
    <property type="entry name" value="YhdP_central"/>
</dbReference>
<evidence type="ECO:0000256" key="1">
    <source>
        <dbReference type="SAM" id="Phobius"/>
    </source>
</evidence>
<dbReference type="PANTHER" id="PTHR38690:SF1">
    <property type="entry name" value="PROTEASE"/>
    <property type="match status" value="1"/>
</dbReference>
<accession>A0AAU6PEV1</accession>
<feature type="transmembrane region" description="Helical" evidence="1">
    <location>
        <begin position="12"/>
        <end position="37"/>
    </location>
</feature>
<organism evidence="3">
    <name type="scientific">Catillopecten margaritatus gill symbiont</name>
    <dbReference type="NCBI Taxonomy" id="3083288"/>
    <lineage>
        <taxon>Bacteria</taxon>
        <taxon>Pseudomonadati</taxon>
        <taxon>Pseudomonadota</taxon>
        <taxon>Gammaproteobacteria</taxon>
        <taxon>sulfur-oxidizing symbionts</taxon>
    </lineage>
</organism>
<keyword evidence="1" id="KW-0472">Membrane</keyword>
<dbReference type="Pfam" id="PF13116">
    <property type="entry name" value="YhdP"/>
    <property type="match status" value="2"/>
</dbReference>
<evidence type="ECO:0000259" key="2">
    <source>
        <dbReference type="Pfam" id="PF13116"/>
    </source>
</evidence>